<dbReference type="GO" id="GO:0046872">
    <property type="term" value="F:metal ion binding"/>
    <property type="evidence" value="ECO:0007669"/>
    <property type="project" value="UniProtKB-KW"/>
</dbReference>
<dbReference type="InterPro" id="IPR050748">
    <property type="entry name" value="Glycosyltrans_8_dom-fam"/>
</dbReference>
<keyword evidence="1" id="KW-0328">Glycosyltransferase</keyword>
<dbReference type="InterPro" id="IPR002495">
    <property type="entry name" value="Glyco_trans_8"/>
</dbReference>
<reference evidence="4 5" key="1">
    <citation type="submission" date="2017-06" db="EMBL/GenBank/DDBJ databases">
        <title>Genome sequencing of cyanobaciteial culture collection at National Institute for Environmental Studies (NIES).</title>
        <authorList>
            <person name="Hirose Y."/>
            <person name="Shimura Y."/>
            <person name="Fujisawa T."/>
            <person name="Nakamura Y."/>
            <person name="Kawachi M."/>
        </authorList>
    </citation>
    <scope>NUCLEOTIDE SEQUENCE [LARGE SCALE GENOMIC DNA]</scope>
    <source>
        <strain evidence="4 5">NIES-21</strain>
    </source>
</reference>
<evidence type="ECO:0000256" key="2">
    <source>
        <dbReference type="ARBA" id="ARBA00022679"/>
    </source>
</evidence>
<keyword evidence="2 4" id="KW-0808">Transferase</keyword>
<organism evidence="4 5">
    <name type="scientific">Anabaenopsis circularis NIES-21</name>
    <dbReference type="NCBI Taxonomy" id="1085406"/>
    <lineage>
        <taxon>Bacteria</taxon>
        <taxon>Bacillati</taxon>
        <taxon>Cyanobacteriota</taxon>
        <taxon>Cyanophyceae</taxon>
        <taxon>Nostocales</taxon>
        <taxon>Nodulariaceae</taxon>
        <taxon>Anabaenopsis</taxon>
    </lineage>
</organism>
<dbReference type="Proteomes" id="UP000218287">
    <property type="component" value="Chromosome"/>
</dbReference>
<proteinExistence type="predicted"/>
<evidence type="ECO:0000313" key="5">
    <source>
        <dbReference type="Proteomes" id="UP000218287"/>
    </source>
</evidence>
<dbReference type="PANTHER" id="PTHR13778:SF47">
    <property type="entry name" value="LIPOPOLYSACCHARIDE 1,3-GALACTOSYLTRANSFERASE"/>
    <property type="match status" value="1"/>
</dbReference>
<keyword evidence="3" id="KW-0479">Metal-binding</keyword>
<dbReference type="Gene3D" id="3.90.550.10">
    <property type="entry name" value="Spore Coat Polysaccharide Biosynthesis Protein SpsA, Chain A"/>
    <property type="match status" value="1"/>
</dbReference>
<dbReference type="Pfam" id="PF01501">
    <property type="entry name" value="Glyco_transf_8"/>
    <property type="match status" value="1"/>
</dbReference>
<dbReference type="OrthoDB" id="5672604at2"/>
<dbReference type="PANTHER" id="PTHR13778">
    <property type="entry name" value="GLYCOSYLTRANSFERASE 8 DOMAIN-CONTAINING PROTEIN"/>
    <property type="match status" value="1"/>
</dbReference>
<sequence>MLVNLNSQPIFLVCAADNNYAMPLAVTVRSALANLKNKRKISLLIIDGGISKSNKQKIIKSFSPEQIDIYWVQPDNKIFENLVLSRHLTISCYYRLLITEFLPQEVNKAIYLDSDMVVTGDLEELWNIDIADNYVLAVQDDVQLYLSMSTGLKNYQDHGLSPDSKYFNSGLLVINLEKWRTENIGLKVISYLRENIEYAPDDQDGLNAVMAAGKWGELHPKWNQMPRVYNYLSSEDSPYPEDIYQEMLHNPGIIHFTNAPKPWYSGLRTQCQHPKKHLFFQYLDMTSWKGWRDTYWRRLGRKMGKLTLLNTSKL</sequence>
<dbReference type="CDD" id="cd04194">
    <property type="entry name" value="GT8_A4GalT_like"/>
    <property type="match status" value="1"/>
</dbReference>
<dbReference type="GO" id="GO:0016757">
    <property type="term" value="F:glycosyltransferase activity"/>
    <property type="evidence" value="ECO:0007669"/>
    <property type="project" value="UniProtKB-KW"/>
</dbReference>
<protein>
    <submittedName>
        <fullName evidence="4">Glycosyl transferase family 8</fullName>
    </submittedName>
</protein>
<gene>
    <name evidence="4" type="ORF">NIES21_31600</name>
</gene>
<accession>A0A1Z4GIH2</accession>
<dbReference type="AlphaFoldDB" id="A0A1Z4GIH2"/>
<evidence type="ECO:0000256" key="3">
    <source>
        <dbReference type="ARBA" id="ARBA00022723"/>
    </source>
</evidence>
<evidence type="ECO:0000256" key="1">
    <source>
        <dbReference type="ARBA" id="ARBA00022676"/>
    </source>
</evidence>
<dbReference type="EMBL" id="AP018174">
    <property type="protein sequence ID" value="BAY17323.1"/>
    <property type="molecule type" value="Genomic_DNA"/>
</dbReference>
<name>A0A1Z4GIH2_9CYAN</name>
<evidence type="ECO:0000313" key="4">
    <source>
        <dbReference type="EMBL" id="BAY17323.1"/>
    </source>
</evidence>
<dbReference type="InterPro" id="IPR029044">
    <property type="entry name" value="Nucleotide-diphossugar_trans"/>
</dbReference>
<dbReference type="SUPFAM" id="SSF53448">
    <property type="entry name" value="Nucleotide-diphospho-sugar transferases"/>
    <property type="match status" value="1"/>
</dbReference>
<keyword evidence="5" id="KW-1185">Reference proteome</keyword>